<feature type="domain" description="MmgE/PrpD N-terminal" evidence="3">
    <location>
        <begin position="10"/>
        <end position="252"/>
    </location>
</feature>
<name>A0ABQ1NKG8_9BURK</name>
<keyword evidence="6" id="KW-1185">Reference proteome</keyword>
<dbReference type="InterPro" id="IPR005656">
    <property type="entry name" value="MmgE_PrpD"/>
</dbReference>
<proteinExistence type="inferred from homology"/>
<dbReference type="InterPro" id="IPR042188">
    <property type="entry name" value="MmgE/PrpD_sf_2"/>
</dbReference>
<reference evidence="6" key="1">
    <citation type="journal article" date="2019" name="Int. J. Syst. Evol. Microbiol.">
        <title>The Global Catalogue of Microorganisms (GCM) 10K type strain sequencing project: providing services to taxonomists for standard genome sequencing and annotation.</title>
        <authorList>
            <consortium name="The Broad Institute Genomics Platform"/>
            <consortium name="The Broad Institute Genome Sequencing Center for Infectious Disease"/>
            <person name="Wu L."/>
            <person name="Ma J."/>
        </authorList>
    </citation>
    <scope>NUCLEOTIDE SEQUENCE [LARGE SCALE GENOMIC DNA]</scope>
    <source>
        <strain evidence="6">CGMCC 1.15103</strain>
    </source>
</reference>
<evidence type="ECO:0000259" key="3">
    <source>
        <dbReference type="Pfam" id="PF03972"/>
    </source>
</evidence>
<keyword evidence="2" id="KW-1133">Transmembrane helix</keyword>
<dbReference type="RefSeq" id="WP_115779892.1">
    <property type="nucleotide sequence ID" value="NZ_BMHL01000021.1"/>
</dbReference>
<dbReference type="Pfam" id="PF19305">
    <property type="entry name" value="MmgE_PrpD_C"/>
    <property type="match status" value="1"/>
</dbReference>
<dbReference type="InterPro" id="IPR042183">
    <property type="entry name" value="MmgE/PrpD_sf_1"/>
</dbReference>
<dbReference type="PANTHER" id="PTHR16943">
    <property type="entry name" value="2-METHYLCITRATE DEHYDRATASE-RELATED"/>
    <property type="match status" value="1"/>
</dbReference>
<accession>A0ABQ1NKG8</accession>
<dbReference type="Pfam" id="PF03972">
    <property type="entry name" value="MmgE_PrpD_N"/>
    <property type="match status" value="1"/>
</dbReference>
<evidence type="ECO:0000259" key="4">
    <source>
        <dbReference type="Pfam" id="PF19305"/>
    </source>
</evidence>
<dbReference type="InterPro" id="IPR036148">
    <property type="entry name" value="MmgE/PrpD_sf"/>
</dbReference>
<dbReference type="PANTHER" id="PTHR16943:SF8">
    <property type="entry name" value="2-METHYLCITRATE DEHYDRATASE"/>
    <property type="match status" value="1"/>
</dbReference>
<dbReference type="Gene3D" id="1.10.4100.10">
    <property type="entry name" value="2-methylcitrate dehydratase PrpD"/>
    <property type="match status" value="1"/>
</dbReference>
<dbReference type="EMBL" id="BMHL01000021">
    <property type="protein sequence ID" value="GGC71078.1"/>
    <property type="molecule type" value="Genomic_DNA"/>
</dbReference>
<evidence type="ECO:0000256" key="2">
    <source>
        <dbReference type="SAM" id="Phobius"/>
    </source>
</evidence>
<sequence>MSARDLSLSEQLAAFVADIPDEALPAAVVHKAKRHVLDTLGASLAGAAASASRSARAVMSGEGPGVAQVWGTRQSLGPRSAAFVNGVAAHALELDDSGGCDHSGAVVLPAAFAALACSPRPVSGREFLAAVVLGYDVGRRVLEACGGYSPHNARGWHSTMTCGVFGAAAASARLLGLDAAQTGAAFGHAGSFSGGLWGFIHDASQTKRMHTGRAAEGGLLAALLARENVSGPTQVFADVWGGFFNAFAPDTQKPEALLHELGDTWKIMRCSIKPHASCRSTHAAVDATLDLLRDVNYDPDRLSNVHVRLSAFVEGMCGGRDLRNLASAQMSLPYAVAAVLVYGHAGIAAYLEAARTDPRMAAMMARITLEVDPAMSDLDEPIVTLTLADEAPRSRQVLTPLGDPRNPLSDADLLSKYHALAAMALDDTSASALADAVFDLDNLADARMLLAWLGGDADAKPALR</sequence>
<dbReference type="InterPro" id="IPR045336">
    <property type="entry name" value="MmgE_PrpD_N"/>
</dbReference>
<dbReference type="InterPro" id="IPR045337">
    <property type="entry name" value="MmgE_PrpD_C"/>
</dbReference>
<comment type="caution">
    <text evidence="5">The sequence shown here is derived from an EMBL/GenBank/DDBJ whole genome shotgun (WGS) entry which is preliminary data.</text>
</comment>
<dbReference type="Proteomes" id="UP000602004">
    <property type="component" value="Unassembled WGS sequence"/>
</dbReference>
<dbReference type="SUPFAM" id="SSF103378">
    <property type="entry name" value="2-methylcitrate dehydratase PrpD"/>
    <property type="match status" value="1"/>
</dbReference>
<feature type="domain" description="MmgE/PrpD C-terminal" evidence="4">
    <location>
        <begin position="275"/>
        <end position="434"/>
    </location>
</feature>
<comment type="similarity">
    <text evidence="1">Belongs to the PrpD family.</text>
</comment>
<keyword evidence="2" id="KW-0472">Membrane</keyword>
<dbReference type="Gene3D" id="3.30.1330.120">
    <property type="entry name" value="2-methylcitrate dehydratase PrpD"/>
    <property type="match status" value="1"/>
</dbReference>
<evidence type="ECO:0000256" key="1">
    <source>
        <dbReference type="ARBA" id="ARBA00006174"/>
    </source>
</evidence>
<gene>
    <name evidence="5" type="ORF">GCM10011400_68850</name>
</gene>
<evidence type="ECO:0000313" key="5">
    <source>
        <dbReference type="EMBL" id="GGC71078.1"/>
    </source>
</evidence>
<feature type="transmembrane region" description="Helical" evidence="2">
    <location>
        <begin position="332"/>
        <end position="351"/>
    </location>
</feature>
<evidence type="ECO:0000313" key="6">
    <source>
        <dbReference type="Proteomes" id="UP000602004"/>
    </source>
</evidence>
<keyword evidence="2" id="KW-0812">Transmembrane</keyword>
<protein>
    <submittedName>
        <fullName evidence="5">2-methylcitrate dehydratase</fullName>
    </submittedName>
</protein>
<organism evidence="5 6">
    <name type="scientific">Paraburkholderia caffeinilytica</name>
    <dbReference type="NCBI Taxonomy" id="1761016"/>
    <lineage>
        <taxon>Bacteria</taxon>
        <taxon>Pseudomonadati</taxon>
        <taxon>Pseudomonadota</taxon>
        <taxon>Betaproteobacteria</taxon>
        <taxon>Burkholderiales</taxon>
        <taxon>Burkholderiaceae</taxon>
        <taxon>Paraburkholderia</taxon>
    </lineage>
</organism>